<sequence length="1132" mass="120659">MELNNKAGLQFPLRAMSAAFLLTLATSVSAAPGTLSDVPLYTRGSAEPNIMFLLDSSGSMYEVVLPPEGYDPSESIPCANPIDDNRKDSETYYTVNYRVNRSSGDVEFRIGSYKKGNWQTWDSVNNCFDDNTSFAVRFYADGDSDSYYTTGNHQSYSYLNLYDDGSNGAHPRQSGHFLNWFFSTKTAAGTYTADKFLEEDGKTARRIKLGVGRRTDIMKSAAAELISGLENVRVGLMDFNAGDGARALSGLTSITDDSREDLLEAIDKISASGGTPLAESFQDIGRYFISGYENQKLSYVDKNGDAKQDKGKVIFDSKPEWNGVSEPNATVENGAIQYYCQKSFMVALTDGEPSVDDNVSSILKKYDTPCEGPEGCTHGDDESMDDVVKALYDIDLRPDLTEPDGTPVKNNITSYLIGFASQGLSDTDVMVNAGALGGGGVYSADNASQLKTTFNQIISKVNAAIGSSSSVSLNSTSLEADTALFAAKFDSGDWSGELAAYSIDSDGKISSTPVWEAGAKLDALSDISQRFMLTYRADLDKNNDGVAEGGGVLFTADSAGLDVANADTASEQDLNINTSTGVAVTDSRAVERIAYLRGDRSNEGAAEDEFRQRGSRLGDIINSSPVYVAKPDAGWETEKFPEASSYSAFKSAKSSRTPVVYVGTNDGFLHGFNASTTGSDGGKELIAYSPSALASTEDEKGLHALTSQIYQHKYYVDGTPTVTDAYIDGAWKTVLVGGLGAGGKGYYALDVTEPANFIAANASSLVMWEFTDSDNNNLGYTFSRPQIGRLSNGEWAAIFGNGYNSTTGDAGLFIVYLDGNDGQGNNYVYISTGVGSSMDKNGLSTPAIVDADLDGTIDRVYAGDLKGNMWAFDLSKTGSWDVIKDASNNPKPLFSTGGEPITAAPLVAKNVVYSHGSTPNLLVYFGSGQYLTEVDTADTSAGGFYAVSDNGKYGLSKTDLEIRTLVNQDVTQADGSVKTLRKATGSAVDWSSKSGWYMQLKTGVAPDGGERVVTRPTLINEVLFFNTMIPTGQVCSAGGYGWLMSVDFRTGLAPTDFAVFDTNGDGEINSDDQGLIGEMVTSGMPNESGFIKGSGVVWQYTGDTSGSTSGRPTETGGGSSAGRLSWEEITPN</sequence>
<organism evidence="6 7">
    <name type="scientific">Microbulbifer thermotolerans</name>
    <dbReference type="NCBI Taxonomy" id="252514"/>
    <lineage>
        <taxon>Bacteria</taxon>
        <taxon>Pseudomonadati</taxon>
        <taxon>Pseudomonadota</taxon>
        <taxon>Gammaproteobacteria</taxon>
        <taxon>Cellvibrionales</taxon>
        <taxon>Microbulbiferaceae</taxon>
        <taxon>Microbulbifer</taxon>
    </lineage>
</organism>
<comment type="caution">
    <text evidence="6">The sequence shown here is derived from an EMBL/GenBank/DDBJ whole genome shotgun (WGS) entry which is preliminary data.</text>
</comment>
<dbReference type="InterPro" id="IPR008707">
    <property type="entry name" value="B-propeller_PilY1"/>
</dbReference>
<proteinExistence type="predicted"/>
<feature type="compositionally biased region" description="Polar residues" evidence="3">
    <location>
        <begin position="1102"/>
        <end position="1112"/>
    </location>
</feature>
<dbReference type="Pfam" id="PF05567">
    <property type="entry name" value="T4P_PilY1"/>
    <property type="match status" value="1"/>
</dbReference>
<dbReference type="RefSeq" id="WP_266066456.1">
    <property type="nucleotide sequence ID" value="NZ_JAPHQB010000021.1"/>
</dbReference>
<dbReference type="InterPro" id="IPR036465">
    <property type="entry name" value="vWFA_dom_sf"/>
</dbReference>
<evidence type="ECO:0000256" key="2">
    <source>
        <dbReference type="ARBA" id="ARBA00022837"/>
    </source>
</evidence>
<evidence type="ECO:0000313" key="6">
    <source>
        <dbReference type="EMBL" id="MCX2802605.1"/>
    </source>
</evidence>
<name>A0AB35HZA8_MICTH</name>
<dbReference type="EMBL" id="JAPHQB010000021">
    <property type="protein sequence ID" value="MCX2802605.1"/>
    <property type="molecule type" value="Genomic_DNA"/>
</dbReference>
<feature type="domain" description="VWFA" evidence="5">
    <location>
        <begin position="194"/>
        <end position="457"/>
    </location>
</feature>
<dbReference type="GO" id="GO:0046872">
    <property type="term" value="F:metal ion binding"/>
    <property type="evidence" value="ECO:0007669"/>
    <property type="project" value="UniProtKB-KW"/>
</dbReference>
<evidence type="ECO:0000256" key="3">
    <source>
        <dbReference type="SAM" id="MobiDB-lite"/>
    </source>
</evidence>
<protein>
    <submittedName>
        <fullName evidence="6">PilC/PilY family type IV pilus protein</fullName>
    </submittedName>
</protein>
<dbReference type="Proteomes" id="UP001209730">
    <property type="component" value="Unassembled WGS sequence"/>
</dbReference>
<keyword evidence="4" id="KW-0732">Signal</keyword>
<accession>A0AB35HZA8</accession>
<feature type="region of interest" description="Disordered" evidence="3">
    <location>
        <begin position="1102"/>
        <end position="1132"/>
    </location>
</feature>
<evidence type="ECO:0000256" key="1">
    <source>
        <dbReference type="ARBA" id="ARBA00022723"/>
    </source>
</evidence>
<dbReference type="Gene3D" id="3.40.50.410">
    <property type="entry name" value="von Willebrand factor, type A domain"/>
    <property type="match status" value="1"/>
</dbReference>
<dbReference type="AlphaFoldDB" id="A0AB35HZA8"/>
<reference evidence="6" key="1">
    <citation type="submission" date="2022-11" db="EMBL/GenBank/DDBJ databases">
        <title>Chitin-degrading and fungicidal potential of chitinolytic bacterial strains from marine environment of the Pacific Ocean regions.</title>
        <authorList>
            <person name="Pentekhina I."/>
            <person name="Nedashkovskaya O."/>
            <person name="Seitkalieva A."/>
            <person name="Podvolotskaya A."/>
            <person name="Tekutyeva L."/>
            <person name="Balabanova L."/>
        </authorList>
    </citation>
    <scope>NUCLEOTIDE SEQUENCE</scope>
    <source>
        <strain evidence="6">KMM 6838</strain>
    </source>
</reference>
<dbReference type="SUPFAM" id="SSF53300">
    <property type="entry name" value="vWA-like"/>
    <property type="match status" value="1"/>
</dbReference>
<gene>
    <name evidence="6" type="ORF">OQJ68_12495</name>
</gene>
<evidence type="ECO:0000313" key="7">
    <source>
        <dbReference type="Proteomes" id="UP001209730"/>
    </source>
</evidence>
<feature type="chain" id="PRO_5044261286" evidence="4">
    <location>
        <begin position="31"/>
        <end position="1132"/>
    </location>
</feature>
<keyword evidence="2" id="KW-0106">Calcium</keyword>
<feature type="signal peptide" evidence="4">
    <location>
        <begin position="1"/>
        <end position="30"/>
    </location>
</feature>
<keyword evidence="1" id="KW-0479">Metal-binding</keyword>
<evidence type="ECO:0000259" key="5">
    <source>
        <dbReference type="PROSITE" id="PS50234"/>
    </source>
</evidence>
<dbReference type="InterPro" id="IPR002035">
    <property type="entry name" value="VWF_A"/>
</dbReference>
<dbReference type="PROSITE" id="PS50234">
    <property type="entry name" value="VWFA"/>
    <property type="match status" value="1"/>
</dbReference>
<evidence type="ECO:0000256" key="4">
    <source>
        <dbReference type="SAM" id="SignalP"/>
    </source>
</evidence>